<protein>
    <recommendedName>
        <fullName evidence="10">intramembrane prenyl-peptidase Rce1</fullName>
        <ecNumber evidence="10">3.4.26.1</ecNumber>
    </recommendedName>
</protein>
<organism evidence="13 14">
    <name type="scientific">Botryobasidium botryosum (strain FD-172 SS1)</name>
    <dbReference type="NCBI Taxonomy" id="930990"/>
    <lineage>
        <taxon>Eukaryota</taxon>
        <taxon>Fungi</taxon>
        <taxon>Dikarya</taxon>
        <taxon>Basidiomycota</taxon>
        <taxon>Agaricomycotina</taxon>
        <taxon>Agaricomycetes</taxon>
        <taxon>Cantharellales</taxon>
        <taxon>Botryobasidiaceae</taxon>
        <taxon>Botryobasidium</taxon>
    </lineage>
</organism>
<name>A0A067MJP8_BOTB1</name>
<sequence>MTAAIASSTSVLLQASFTFAYISCLYFTRTSRISTKETSQDGRTEIEHLGRNHPSVIKARLRAAVISTCLCCFVVMALLWQINSREASLKRALTVLGLLPSNLSLRTILPHLIAPLLYTGPLYSHFLSSYLPFQRNWSFQRDVKELIGSWQGLRNFIVAPITEEIVFRSCIVSVALHADISFTRIVFLTPLWFGAAHIHHAYETYITGGRTSLALKRAIIMSGAQLTYTTLFGWYTTYLFLRTRSIYPPITAHIFCNVMGIPTPASDVHVHPTKKAAIWGTHILGIIGFVAALKPWTASSST</sequence>
<evidence type="ECO:0000256" key="4">
    <source>
        <dbReference type="ARBA" id="ARBA00022692"/>
    </source>
</evidence>
<dbReference type="STRING" id="930990.A0A067MJP8"/>
<evidence type="ECO:0000256" key="10">
    <source>
        <dbReference type="ARBA" id="ARBA00049729"/>
    </source>
</evidence>
<dbReference type="EC" id="3.4.26.1" evidence="10"/>
<keyword evidence="8 11" id="KW-0472">Membrane</keyword>
<dbReference type="PANTHER" id="PTHR13046">
    <property type="entry name" value="PROTEASE U48 CAAX PRENYL PROTEASE RCE1"/>
    <property type="match status" value="1"/>
</dbReference>
<evidence type="ECO:0000256" key="9">
    <source>
        <dbReference type="ARBA" id="ARBA00047280"/>
    </source>
</evidence>
<dbReference type="Pfam" id="PF02517">
    <property type="entry name" value="Rce1-like"/>
    <property type="match status" value="1"/>
</dbReference>
<proteinExistence type="inferred from homology"/>
<keyword evidence="7 11" id="KW-1133">Transmembrane helix</keyword>
<evidence type="ECO:0000313" key="13">
    <source>
        <dbReference type="EMBL" id="KDQ12107.1"/>
    </source>
</evidence>
<feature type="transmembrane region" description="Helical" evidence="11">
    <location>
        <begin position="276"/>
        <end position="293"/>
    </location>
</feature>
<comment type="subcellular location">
    <subcellularLocation>
        <location evidence="1">Endoplasmic reticulum membrane</location>
        <topology evidence="1">Multi-pass membrane protein</topology>
    </subcellularLocation>
</comment>
<keyword evidence="3" id="KW-0645">Protease</keyword>
<comment type="similarity">
    <text evidence="2">Belongs to the peptidase U48 family.</text>
</comment>
<evidence type="ECO:0000259" key="12">
    <source>
        <dbReference type="Pfam" id="PF02517"/>
    </source>
</evidence>
<evidence type="ECO:0000313" key="14">
    <source>
        <dbReference type="Proteomes" id="UP000027195"/>
    </source>
</evidence>
<feature type="domain" description="CAAX prenyl protease 2/Lysostaphin resistance protein A-like" evidence="12">
    <location>
        <begin position="150"/>
        <end position="259"/>
    </location>
</feature>
<evidence type="ECO:0000256" key="5">
    <source>
        <dbReference type="ARBA" id="ARBA00022801"/>
    </source>
</evidence>
<dbReference type="GO" id="GO:0071586">
    <property type="term" value="P:CAAX-box protein processing"/>
    <property type="evidence" value="ECO:0007669"/>
    <property type="project" value="InterPro"/>
</dbReference>
<evidence type="ECO:0000256" key="7">
    <source>
        <dbReference type="ARBA" id="ARBA00022989"/>
    </source>
</evidence>
<dbReference type="InterPro" id="IPR039731">
    <property type="entry name" value="Rce1"/>
</dbReference>
<feature type="transmembrane region" description="Helical" evidence="11">
    <location>
        <begin position="115"/>
        <end position="133"/>
    </location>
</feature>
<dbReference type="GO" id="GO:0004222">
    <property type="term" value="F:metalloendopeptidase activity"/>
    <property type="evidence" value="ECO:0007669"/>
    <property type="project" value="InterPro"/>
</dbReference>
<keyword evidence="4 11" id="KW-0812">Transmembrane</keyword>
<dbReference type="Proteomes" id="UP000027195">
    <property type="component" value="Unassembled WGS sequence"/>
</dbReference>
<comment type="catalytic activity">
    <reaction evidence="9">
        <text>Hydrolyzes the peptide bond -P2-(S-farnesyl or geranylgeranyl)C-P1'-P2'-P3'-COOH where P1' and P2' are amino acids with aliphatic sidechains and P3' is any C-terminal residue.</text>
        <dbReference type="EC" id="3.4.26.1"/>
    </reaction>
</comment>
<dbReference type="PANTHER" id="PTHR13046:SF0">
    <property type="entry name" value="CAAX PRENYL PROTEASE 2"/>
    <property type="match status" value="1"/>
</dbReference>
<dbReference type="HOGENOM" id="CLU_049909_1_0_1"/>
<keyword evidence="5" id="KW-0378">Hydrolase</keyword>
<feature type="transmembrane region" description="Helical" evidence="11">
    <location>
        <begin position="61"/>
        <end position="80"/>
    </location>
</feature>
<keyword evidence="14" id="KW-1185">Reference proteome</keyword>
<dbReference type="GO" id="GO:0005789">
    <property type="term" value="C:endoplasmic reticulum membrane"/>
    <property type="evidence" value="ECO:0007669"/>
    <property type="project" value="UniProtKB-SubCell"/>
</dbReference>
<evidence type="ECO:0000256" key="11">
    <source>
        <dbReference type="SAM" id="Phobius"/>
    </source>
</evidence>
<accession>A0A067MJP8</accession>
<evidence type="ECO:0000256" key="8">
    <source>
        <dbReference type="ARBA" id="ARBA00023136"/>
    </source>
</evidence>
<dbReference type="EMBL" id="KL198052">
    <property type="protein sequence ID" value="KDQ12107.1"/>
    <property type="molecule type" value="Genomic_DNA"/>
</dbReference>
<dbReference type="AlphaFoldDB" id="A0A067MJP8"/>
<reference evidence="14" key="1">
    <citation type="journal article" date="2014" name="Proc. Natl. Acad. Sci. U.S.A.">
        <title>Extensive sampling of basidiomycete genomes demonstrates inadequacy of the white-rot/brown-rot paradigm for wood decay fungi.</title>
        <authorList>
            <person name="Riley R."/>
            <person name="Salamov A.A."/>
            <person name="Brown D.W."/>
            <person name="Nagy L.G."/>
            <person name="Floudas D."/>
            <person name="Held B.W."/>
            <person name="Levasseur A."/>
            <person name="Lombard V."/>
            <person name="Morin E."/>
            <person name="Otillar R."/>
            <person name="Lindquist E.A."/>
            <person name="Sun H."/>
            <person name="LaButti K.M."/>
            <person name="Schmutz J."/>
            <person name="Jabbour D."/>
            <person name="Luo H."/>
            <person name="Baker S.E."/>
            <person name="Pisabarro A.G."/>
            <person name="Walton J.D."/>
            <person name="Blanchette R.A."/>
            <person name="Henrissat B."/>
            <person name="Martin F."/>
            <person name="Cullen D."/>
            <person name="Hibbett D.S."/>
            <person name="Grigoriev I.V."/>
        </authorList>
    </citation>
    <scope>NUCLEOTIDE SEQUENCE [LARGE SCALE GENOMIC DNA]</scope>
    <source>
        <strain evidence="14">FD-172 SS1</strain>
    </source>
</reference>
<evidence type="ECO:0000256" key="2">
    <source>
        <dbReference type="ARBA" id="ARBA00006897"/>
    </source>
</evidence>
<keyword evidence="6" id="KW-0256">Endoplasmic reticulum</keyword>
<dbReference type="InParanoid" id="A0A067MJP8"/>
<evidence type="ECO:0000256" key="6">
    <source>
        <dbReference type="ARBA" id="ARBA00022824"/>
    </source>
</evidence>
<gene>
    <name evidence="13" type="ORF">BOTBODRAFT_134995</name>
</gene>
<evidence type="ECO:0000256" key="3">
    <source>
        <dbReference type="ARBA" id="ARBA00022670"/>
    </source>
</evidence>
<dbReference type="OrthoDB" id="271604at2759"/>
<evidence type="ECO:0000256" key="1">
    <source>
        <dbReference type="ARBA" id="ARBA00004477"/>
    </source>
</evidence>
<feature type="transmembrane region" description="Helical" evidence="11">
    <location>
        <begin position="218"/>
        <end position="241"/>
    </location>
</feature>
<dbReference type="FunCoup" id="A0A067MJP8">
    <property type="interactions" value="324"/>
</dbReference>
<dbReference type="InterPro" id="IPR003675">
    <property type="entry name" value="Rce1/LyrA-like_dom"/>
</dbReference>